<protein>
    <submittedName>
        <fullName evidence="2">Conserved hypothetical integral membrane protein TIGR02206</fullName>
    </submittedName>
</protein>
<proteinExistence type="predicted"/>
<dbReference type="Proteomes" id="UP000198571">
    <property type="component" value="Unassembled WGS sequence"/>
</dbReference>
<feature type="transmembrane region" description="Helical" evidence="1">
    <location>
        <begin position="12"/>
        <end position="36"/>
    </location>
</feature>
<dbReference type="Pfam" id="PF14808">
    <property type="entry name" value="TMEM164"/>
    <property type="match status" value="1"/>
</dbReference>
<reference evidence="3" key="1">
    <citation type="submission" date="2016-10" db="EMBL/GenBank/DDBJ databases">
        <authorList>
            <person name="Varghese N."/>
            <person name="Submissions S."/>
        </authorList>
    </citation>
    <scope>NUCLEOTIDE SEQUENCE [LARGE SCALE GENOMIC DNA]</scope>
    <source>
        <strain evidence="3">S9</strain>
    </source>
</reference>
<keyword evidence="1" id="KW-0472">Membrane</keyword>
<keyword evidence="1" id="KW-0812">Transmembrane</keyword>
<keyword evidence="3" id="KW-1185">Reference proteome</keyword>
<dbReference type="STRING" id="1601833.SAMN05518684_10913"/>
<feature type="transmembrane region" description="Helical" evidence="1">
    <location>
        <begin position="48"/>
        <end position="66"/>
    </location>
</feature>
<dbReference type="AlphaFoldDB" id="A0A1H9UYN5"/>
<dbReference type="InterPro" id="IPR011737">
    <property type="entry name" value="CHP02206_TP0381"/>
</dbReference>
<accession>A0A1H9UYN5</accession>
<feature type="transmembrane region" description="Helical" evidence="1">
    <location>
        <begin position="208"/>
        <end position="228"/>
    </location>
</feature>
<evidence type="ECO:0000313" key="3">
    <source>
        <dbReference type="Proteomes" id="UP000198571"/>
    </source>
</evidence>
<gene>
    <name evidence="2" type="ORF">SAMN05518684_10913</name>
</gene>
<sequence>MWFSGDAAEAPFTMFSLQHGIMIVILFVITAALYAAGRSKLFASYRKTEIALGLSLVLFELGYHGWLISIGNWNVSHALPLELSNISVLLVIVLLLTGNRHLFELVFMAGIGGALQALVTPVLDYGWPHFRFWHFFYTHMMVIWAAFYFLWMKKYSLTFKSVWKSLIFLNVLLPVIYAVNLATGGNYWFIMRKPSGASLLDFLGPHPWYLLGMEAAALIFFTVLWLLFGEKKRIAF</sequence>
<feature type="transmembrane region" description="Helical" evidence="1">
    <location>
        <begin position="163"/>
        <end position="188"/>
    </location>
</feature>
<organism evidence="2 3">
    <name type="scientific">Salipaludibacillus aurantiacus</name>
    <dbReference type="NCBI Taxonomy" id="1601833"/>
    <lineage>
        <taxon>Bacteria</taxon>
        <taxon>Bacillati</taxon>
        <taxon>Bacillota</taxon>
        <taxon>Bacilli</taxon>
        <taxon>Bacillales</taxon>
        <taxon>Bacillaceae</taxon>
    </lineage>
</organism>
<dbReference type="RefSeq" id="WP_093052254.1">
    <property type="nucleotide sequence ID" value="NZ_FOGT01000009.1"/>
</dbReference>
<feature type="transmembrane region" description="Helical" evidence="1">
    <location>
        <begin position="105"/>
        <end position="126"/>
    </location>
</feature>
<evidence type="ECO:0000313" key="2">
    <source>
        <dbReference type="EMBL" id="SES14650.1"/>
    </source>
</evidence>
<dbReference type="EMBL" id="FOGT01000009">
    <property type="protein sequence ID" value="SES14650.1"/>
    <property type="molecule type" value="Genomic_DNA"/>
</dbReference>
<evidence type="ECO:0000256" key="1">
    <source>
        <dbReference type="SAM" id="Phobius"/>
    </source>
</evidence>
<name>A0A1H9UYN5_9BACI</name>
<dbReference type="NCBIfam" id="TIGR02206">
    <property type="entry name" value="intg_mem_TP0381"/>
    <property type="match status" value="1"/>
</dbReference>
<keyword evidence="1" id="KW-1133">Transmembrane helix</keyword>
<dbReference type="OrthoDB" id="9813172at2"/>
<feature type="transmembrane region" description="Helical" evidence="1">
    <location>
        <begin position="78"/>
        <end position="98"/>
    </location>
</feature>
<feature type="transmembrane region" description="Helical" evidence="1">
    <location>
        <begin position="132"/>
        <end position="151"/>
    </location>
</feature>